<dbReference type="GO" id="GO:0005840">
    <property type="term" value="C:ribosome"/>
    <property type="evidence" value="ECO:0007669"/>
    <property type="project" value="UniProtKB-KW"/>
</dbReference>
<dbReference type="GO" id="GO:0006412">
    <property type="term" value="P:translation"/>
    <property type="evidence" value="ECO:0007669"/>
    <property type="project" value="InterPro"/>
</dbReference>
<evidence type="ECO:0000256" key="2">
    <source>
        <dbReference type="ARBA" id="ARBA00023274"/>
    </source>
</evidence>
<dbReference type="RefSeq" id="WP_116410014.1">
    <property type="nucleotide sequence ID" value="NZ_NBXB01000006.1"/>
</dbReference>
<evidence type="ECO:0000313" key="5">
    <source>
        <dbReference type="Proteomes" id="UP000256541"/>
    </source>
</evidence>
<protein>
    <submittedName>
        <fullName evidence="4">Uncharacterized protein</fullName>
    </submittedName>
</protein>
<feature type="region of interest" description="Disordered" evidence="3">
    <location>
        <begin position="1"/>
        <end position="31"/>
    </location>
</feature>
<dbReference type="GO" id="GO:0003735">
    <property type="term" value="F:structural constituent of ribosome"/>
    <property type="evidence" value="ECO:0007669"/>
    <property type="project" value="InterPro"/>
</dbReference>
<gene>
    <name evidence="4" type="ORF">B7R22_01260</name>
</gene>
<evidence type="ECO:0000256" key="1">
    <source>
        <dbReference type="ARBA" id="ARBA00022980"/>
    </source>
</evidence>
<sequence length="120" mass="12350">MNATPTLPRRPAGAHAAAPAAAAPATSPAAAPAALAPIDRAVLALGTALVAWSHRAERRGAAHPVAPVSTPDHLSVSSARAAPRSHADSLRETHHLRRTAIANRSVILAQRDLGANRLLR</sequence>
<evidence type="ECO:0000256" key="3">
    <source>
        <dbReference type="SAM" id="MobiDB-lite"/>
    </source>
</evidence>
<dbReference type="PRINTS" id="PR00456">
    <property type="entry name" value="RIBOSOMALP2"/>
</dbReference>
<feature type="region of interest" description="Disordered" evidence="3">
    <location>
        <begin position="56"/>
        <end position="96"/>
    </location>
</feature>
<feature type="compositionally biased region" description="Low complexity" evidence="3">
    <location>
        <begin position="11"/>
        <end position="31"/>
    </location>
</feature>
<keyword evidence="2" id="KW-0687">Ribonucleoprotein</keyword>
<dbReference type="OrthoDB" id="10012130at2"/>
<accession>A0A3E0W5Z8</accession>
<dbReference type="GO" id="GO:1990904">
    <property type="term" value="C:ribonucleoprotein complex"/>
    <property type="evidence" value="ECO:0007669"/>
    <property type="project" value="UniProtKB-KW"/>
</dbReference>
<name>A0A3E0W5Z8_9MICO</name>
<proteinExistence type="predicted"/>
<reference evidence="4 5" key="1">
    <citation type="submission" date="2017-04" db="EMBL/GenBank/DDBJ databases">
        <title>Comparative genome analysis of Subtercola boreus.</title>
        <authorList>
            <person name="Cho Y.-J."/>
            <person name="Cho A."/>
            <person name="Kim O.-S."/>
            <person name="Lee J.-I."/>
        </authorList>
    </citation>
    <scope>NUCLEOTIDE SEQUENCE [LARGE SCALE GENOMIC DNA]</scope>
    <source>
        <strain evidence="4 5">P27479</strain>
    </source>
</reference>
<comment type="caution">
    <text evidence="4">The sequence shown here is derived from an EMBL/GenBank/DDBJ whole genome shotgun (WGS) entry which is preliminary data.</text>
</comment>
<dbReference type="PROSITE" id="PS51318">
    <property type="entry name" value="TAT"/>
    <property type="match status" value="1"/>
</dbReference>
<organism evidence="4 5">
    <name type="scientific">Subtercola boreus</name>
    <dbReference type="NCBI Taxonomy" id="120213"/>
    <lineage>
        <taxon>Bacteria</taxon>
        <taxon>Bacillati</taxon>
        <taxon>Actinomycetota</taxon>
        <taxon>Actinomycetes</taxon>
        <taxon>Micrococcales</taxon>
        <taxon>Microbacteriaceae</taxon>
        <taxon>Subtercola</taxon>
    </lineage>
</organism>
<dbReference type="InterPro" id="IPR001859">
    <property type="entry name" value="Ribosomal_P1/P2_euk"/>
</dbReference>
<evidence type="ECO:0000313" key="4">
    <source>
        <dbReference type="EMBL" id="RFA16963.1"/>
    </source>
</evidence>
<dbReference type="AlphaFoldDB" id="A0A3E0W5Z8"/>
<dbReference type="EMBL" id="NBXB01000006">
    <property type="protein sequence ID" value="RFA16963.1"/>
    <property type="molecule type" value="Genomic_DNA"/>
</dbReference>
<dbReference type="Proteomes" id="UP000256541">
    <property type="component" value="Unassembled WGS sequence"/>
</dbReference>
<keyword evidence="1" id="KW-0689">Ribosomal protein</keyword>
<dbReference type="InterPro" id="IPR006311">
    <property type="entry name" value="TAT_signal"/>
</dbReference>